<accession>A0A8S5NBN4</accession>
<evidence type="ECO:0000313" key="1">
    <source>
        <dbReference type="EMBL" id="DAD92237.1"/>
    </source>
</evidence>
<name>A0A8S5NBN4_9CAUD</name>
<protein>
    <submittedName>
        <fullName evidence="1">Uncharacterized protein</fullName>
    </submittedName>
</protein>
<reference evidence="1" key="1">
    <citation type="journal article" date="2021" name="Proc. Natl. Acad. Sci. U.S.A.">
        <title>A Catalog of Tens of Thousands of Viruses from Human Metagenomes Reveals Hidden Associations with Chronic Diseases.</title>
        <authorList>
            <person name="Tisza M.J."/>
            <person name="Buck C.B."/>
        </authorList>
    </citation>
    <scope>NUCLEOTIDE SEQUENCE</scope>
    <source>
        <strain evidence="1">Ctnot10</strain>
    </source>
</reference>
<proteinExistence type="predicted"/>
<organism evidence="1">
    <name type="scientific">Siphoviridae sp. ctnot10</name>
    <dbReference type="NCBI Taxonomy" id="2826458"/>
    <lineage>
        <taxon>Viruses</taxon>
        <taxon>Duplodnaviria</taxon>
        <taxon>Heunggongvirae</taxon>
        <taxon>Uroviricota</taxon>
        <taxon>Caudoviricetes</taxon>
    </lineage>
</organism>
<dbReference type="EMBL" id="BK015130">
    <property type="protein sequence ID" value="DAD92237.1"/>
    <property type="molecule type" value="Genomic_DNA"/>
</dbReference>
<sequence length="36" mass="4153">MKKFFYPPHFKKFFSKPLGTGEGNFFQVGGLQTKRG</sequence>